<evidence type="ECO:0000256" key="20">
    <source>
        <dbReference type="PIRSR" id="PIRSR634016-1"/>
    </source>
</evidence>
<evidence type="ECO:0000256" key="24">
    <source>
        <dbReference type="RuleBase" id="RU364040"/>
    </source>
</evidence>
<evidence type="ECO:0000256" key="22">
    <source>
        <dbReference type="PIRSR" id="PIRSR634016-3"/>
    </source>
</evidence>
<keyword evidence="6 24" id="KW-0031">Aminopeptidase</keyword>
<feature type="region of interest" description="Disordered" evidence="25">
    <location>
        <begin position="43"/>
        <end position="81"/>
    </location>
</feature>
<dbReference type="SUPFAM" id="SSF63737">
    <property type="entry name" value="Leukotriene A4 hydrolase N-terminal domain"/>
    <property type="match status" value="1"/>
</dbReference>
<dbReference type="Gene3D" id="2.60.40.1730">
    <property type="entry name" value="tricorn interacting facor f3 domain"/>
    <property type="match status" value="1"/>
</dbReference>
<dbReference type="EC" id="3.4.11.-" evidence="24"/>
<dbReference type="InterPro" id="IPR001930">
    <property type="entry name" value="Peptidase_M1"/>
</dbReference>
<feature type="domain" description="Aminopeptidase N-like N-terminal" evidence="28">
    <location>
        <begin position="95"/>
        <end position="283"/>
    </location>
</feature>
<keyword evidence="16 24" id="KW-0482">Metalloprotease</keyword>
<evidence type="ECO:0000256" key="12">
    <source>
        <dbReference type="ARBA" id="ARBA00022833"/>
    </source>
</evidence>
<dbReference type="GeneTree" id="ENSGT00940000156946"/>
<evidence type="ECO:0000256" key="3">
    <source>
        <dbReference type="ARBA" id="ARBA00004401"/>
    </source>
</evidence>
<dbReference type="GO" id="GO:0008283">
    <property type="term" value="P:cell population proliferation"/>
    <property type="evidence" value="ECO:0007669"/>
    <property type="project" value="Ensembl"/>
</dbReference>
<evidence type="ECO:0000256" key="25">
    <source>
        <dbReference type="SAM" id="MobiDB-lite"/>
    </source>
</evidence>
<dbReference type="InterPro" id="IPR034016">
    <property type="entry name" value="M1_APN-typ"/>
</dbReference>
<dbReference type="InterPro" id="IPR045357">
    <property type="entry name" value="Aminopeptidase_N-like_N"/>
</dbReference>
<evidence type="ECO:0000256" key="6">
    <source>
        <dbReference type="ARBA" id="ARBA00022438"/>
    </source>
</evidence>
<evidence type="ECO:0000256" key="19">
    <source>
        <dbReference type="ARBA" id="ARBA00023180"/>
    </source>
</evidence>
<feature type="compositionally biased region" description="Low complexity" evidence="25">
    <location>
        <begin position="52"/>
        <end position="68"/>
    </location>
</feature>
<keyword evidence="7" id="KW-1003">Cell membrane</keyword>
<dbReference type="FunFam" id="1.10.390.10:FF:000016">
    <property type="entry name" value="Glutamyl aminopeptidase"/>
    <property type="match status" value="1"/>
</dbReference>
<proteinExistence type="inferred from homology"/>
<keyword evidence="11 24" id="KW-0378">Hydrolase</keyword>
<dbReference type="FunFam" id="2.60.40.1910:FF:000003">
    <property type="entry name" value="Aminopeptidase"/>
    <property type="match status" value="1"/>
</dbReference>
<protein>
    <recommendedName>
        <fullName evidence="24">Aminopeptidase</fullName>
        <ecNumber evidence="24">3.4.11.-</ecNumber>
    </recommendedName>
</protein>
<feature type="binding site" evidence="21">
    <location>
        <begin position="354"/>
        <end position="358"/>
    </location>
    <ligand>
        <name>substrate</name>
    </ligand>
</feature>
<evidence type="ECO:0000256" key="11">
    <source>
        <dbReference type="ARBA" id="ARBA00022801"/>
    </source>
</evidence>
<sequence>MNSLEHETSKRYCIRKTHVAIICAVVAAVGLIVGLSVGLTRSCDTSEDSGQTPTIPGSSSSTPSTLPPHEASPCPASTDENGPWTSFRLPAHINPVHYDLEVKPVMEEDTYTGTVTIHINVTEPTKYLCLHLRETWITEPSPALKKSSGEEVPVKRCFEYKAQEYVVIEAENELPRNDGGSTYLLTMNFKGWLNGSLVGFYRTTYTEDGVTKSIAATDHEPTDARKSFPCFDEPNKKATYTISIVHPKEYNALSNMPVERTEHVDDKWNRTIFMKSVPMSTYLVCFAVHQFISVERTSAKGIPLKIYVQPRERHTAEYAANITKAIFDFYESYFAMSYSLPKLDKIAIPDFGTGAMENWGLITYRETNLLYDPKESASSNKQRVAAVVAHELVHQWFGNIVTMDWWEDLWLNEGFASFFEFLGVNHAEPDWQMLDQVLLEDVLPVQEDDSLISSHPIVVNVTTPDEITSVFDGISYSKGASILRMLADWLTPEKFQLGCQQYLKTYEFRNARTDDFWDALEKASNKPVKEVMDTWTRQMGYPVLTVENNRQVLQSRFLLDPKADPSLPSSDFGYKWNIPIKWSEGSNDSVSFYNVSETAGIVLNPNSSGNTFTKINPDHIGFYRVNYEVSTWNTIATELLSNHSVFSSGDRASFFDDAFALSRASLLKYSVSLNLTLYLKNENDYLPWHRVISALSYITSMLEDDTEVYPLLKEYLRSQVKPLADSLRWEDEGGHLEKLLRSSVLGLACKMGDTDALNNASELFKKWQNGASQPVNLRLLVYRYGMQNSGDEASWNYMLSLYQNTTLAQEKEKLLYGLASVNDVTLLSRYLDLLKDTNIIKSQDVFTVIRYISYNSYGKYMAWDWIRLNWEYLINRFTLNNRNLGRIVTIAEPFNTEFQLWQIQTFFNKYPEAGAGAASRENVLETVKNNIEWLKRHREDIKEWLTLPSFFK</sequence>
<dbReference type="GO" id="GO:0016324">
    <property type="term" value="C:apical plasma membrane"/>
    <property type="evidence" value="ECO:0007669"/>
    <property type="project" value="Ensembl"/>
</dbReference>
<evidence type="ECO:0000256" key="5">
    <source>
        <dbReference type="ARBA" id="ARBA00011748"/>
    </source>
</evidence>
<evidence type="ECO:0000259" key="28">
    <source>
        <dbReference type="Pfam" id="PF17900"/>
    </source>
</evidence>
<dbReference type="Gene3D" id="1.10.390.10">
    <property type="entry name" value="Neutral Protease Domain 2"/>
    <property type="match status" value="1"/>
</dbReference>
<evidence type="ECO:0000256" key="1">
    <source>
        <dbReference type="ARBA" id="ARBA00001703"/>
    </source>
</evidence>
<dbReference type="FunFam" id="1.25.50.20:FF:000001">
    <property type="entry name" value="Aminopeptidase"/>
    <property type="match status" value="1"/>
</dbReference>
<keyword evidence="9 24" id="KW-0812">Transmembrane</keyword>
<evidence type="ECO:0000256" key="9">
    <source>
        <dbReference type="ARBA" id="ARBA00022692"/>
    </source>
</evidence>
<dbReference type="GO" id="GO:0009897">
    <property type="term" value="C:external side of plasma membrane"/>
    <property type="evidence" value="ECO:0007669"/>
    <property type="project" value="Ensembl"/>
</dbReference>
<dbReference type="GO" id="GO:0002003">
    <property type="term" value="P:angiotensin maturation"/>
    <property type="evidence" value="ECO:0007669"/>
    <property type="project" value="Ensembl"/>
</dbReference>
<dbReference type="AlphaFoldDB" id="A0A4X2K432"/>
<dbReference type="GO" id="GO:0004230">
    <property type="term" value="F:glutamyl aminopeptidase activity"/>
    <property type="evidence" value="ECO:0007669"/>
    <property type="project" value="UniProtKB-EC"/>
</dbReference>
<dbReference type="GO" id="GO:0070006">
    <property type="term" value="F:metalloaminopeptidase activity"/>
    <property type="evidence" value="ECO:0007669"/>
    <property type="project" value="Ensembl"/>
</dbReference>
<dbReference type="InterPro" id="IPR050344">
    <property type="entry name" value="Peptidase_M1_aminopeptidases"/>
</dbReference>
<dbReference type="GO" id="GO:0001525">
    <property type="term" value="P:angiogenesis"/>
    <property type="evidence" value="ECO:0007669"/>
    <property type="project" value="Ensembl"/>
</dbReference>
<dbReference type="Gene3D" id="1.25.50.20">
    <property type="match status" value="1"/>
</dbReference>
<evidence type="ECO:0000256" key="18">
    <source>
        <dbReference type="ARBA" id="ARBA00023157"/>
    </source>
</evidence>
<dbReference type="GO" id="GO:0031410">
    <property type="term" value="C:cytoplasmic vesicle"/>
    <property type="evidence" value="ECO:0007669"/>
    <property type="project" value="Ensembl"/>
</dbReference>
<evidence type="ECO:0000256" key="8">
    <source>
        <dbReference type="ARBA" id="ARBA00022670"/>
    </source>
</evidence>
<feature type="transmembrane region" description="Helical" evidence="24">
    <location>
        <begin position="19"/>
        <end position="39"/>
    </location>
</feature>
<dbReference type="Pfam" id="PF01433">
    <property type="entry name" value="Peptidase_M1"/>
    <property type="match status" value="1"/>
</dbReference>
<feature type="binding site" evidence="22">
    <location>
        <position position="390"/>
    </location>
    <ligand>
        <name>Zn(2+)</name>
        <dbReference type="ChEBI" id="CHEBI:29105"/>
        <note>catalytic</note>
    </ligand>
</feature>
<evidence type="ECO:0000256" key="17">
    <source>
        <dbReference type="ARBA" id="ARBA00023136"/>
    </source>
</evidence>
<dbReference type="InterPro" id="IPR024571">
    <property type="entry name" value="ERAP1-like_C_dom"/>
</dbReference>
<comment type="function">
    <text evidence="2">Regulates central hypertension through its calcium-modulated preference to cleave N-terminal acidic residues from peptides such as angiotensin II.</text>
</comment>
<feature type="binding site" evidence="22">
    <location>
        <position position="394"/>
    </location>
    <ligand>
        <name>Zn(2+)</name>
        <dbReference type="ChEBI" id="CHEBI:29105"/>
        <note>catalytic</note>
    </ligand>
</feature>
<keyword evidence="17 24" id="KW-0472">Membrane</keyword>
<dbReference type="PRINTS" id="PR00756">
    <property type="entry name" value="ALADIPTASE"/>
</dbReference>
<gene>
    <name evidence="29" type="primary">ENPEP</name>
</gene>
<feature type="domain" description="ERAP1-like C-terminal" evidence="27">
    <location>
        <begin position="613"/>
        <end position="928"/>
    </location>
</feature>
<keyword evidence="19" id="KW-0325">Glycoprotein</keyword>
<dbReference type="FunFam" id="2.60.40.1730:FF:000006">
    <property type="entry name" value="Aminopeptidase"/>
    <property type="match status" value="1"/>
</dbReference>
<evidence type="ECO:0000259" key="26">
    <source>
        <dbReference type="Pfam" id="PF01433"/>
    </source>
</evidence>
<feature type="binding site" evidence="21">
    <location>
        <position position="882"/>
    </location>
    <ligand>
        <name>substrate</name>
    </ligand>
</feature>
<evidence type="ECO:0000256" key="15">
    <source>
        <dbReference type="ARBA" id="ARBA00022989"/>
    </source>
</evidence>
<evidence type="ECO:0000256" key="23">
    <source>
        <dbReference type="PIRSR" id="PIRSR634016-4"/>
    </source>
</evidence>
<evidence type="ECO:0000313" key="30">
    <source>
        <dbReference type="Proteomes" id="UP000314987"/>
    </source>
</evidence>
<evidence type="ECO:0000256" key="4">
    <source>
        <dbReference type="ARBA" id="ARBA00010136"/>
    </source>
</evidence>
<dbReference type="OMA" id="WNVWSQF"/>
<dbReference type="CDD" id="cd09601">
    <property type="entry name" value="M1_APN-Q_like"/>
    <property type="match status" value="1"/>
</dbReference>
<dbReference type="GO" id="GO:0032835">
    <property type="term" value="P:glomerulus development"/>
    <property type="evidence" value="ECO:0007669"/>
    <property type="project" value="Ensembl"/>
</dbReference>
<reference evidence="30" key="1">
    <citation type="submission" date="2018-12" db="EMBL/GenBank/DDBJ databases">
        <authorList>
            <person name="Yazar S."/>
        </authorList>
    </citation>
    <scope>NUCLEOTIDE SEQUENCE [LARGE SCALE GENOMIC DNA]</scope>
</reference>
<evidence type="ECO:0000313" key="29">
    <source>
        <dbReference type="Ensembl" id="ENSVURP00010006763.1"/>
    </source>
</evidence>
<feature type="active site" description="Proton acceptor" evidence="20">
    <location>
        <position position="391"/>
    </location>
</feature>
<dbReference type="PANTHER" id="PTHR11533">
    <property type="entry name" value="PROTEASE M1 ZINC METALLOPROTEASE"/>
    <property type="match status" value="1"/>
</dbReference>
<evidence type="ECO:0000256" key="10">
    <source>
        <dbReference type="ARBA" id="ARBA00022723"/>
    </source>
</evidence>
<evidence type="ECO:0000256" key="21">
    <source>
        <dbReference type="PIRSR" id="PIRSR634016-2"/>
    </source>
</evidence>
<dbReference type="Gene3D" id="2.60.40.1910">
    <property type="match status" value="1"/>
</dbReference>
<dbReference type="GO" id="GO:0043171">
    <property type="term" value="P:peptide catabolic process"/>
    <property type="evidence" value="ECO:0007669"/>
    <property type="project" value="TreeGrafter"/>
</dbReference>
<keyword evidence="13" id="KW-0106">Calcium</keyword>
<keyword evidence="8 24" id="KW-0645">Protease</keyword>
<accession>A0A4X2K432</accession>
<reference evidence="29" key="3">
    <citation type="submission" date="2025-09" db="UniProtKB">
        <authorList>
            <consortium name="Ensembl"/>
        </authorList>
    </citation>
    <scope>IDENTIFICATION</scope>
</reference>
<comment type="subunit">
    <text evidence="5">Homodimer; disulfide-linked.</text>
</comment>
<comment type="subcellular location">
    <subcellularLocation>
        <location evidence="3">Cell membrane</location>
        <topology evidence="3">Single-pass type II membrane protein</topology>
    </subcellularLocation>
</comment>
<dbReference type="GO" id="GO:0016477">
    <property type="term" value="P:cell migration"/>
    <property type="evidence" value="ECO:0007669"/>
    <property type="project" value="Ensembl"/>
</dbReference>
<organism evidence="29 30">
    <name type="scientific">Vombatus ursinus</name>
    <name type="common">Common wombat</name>
    <dbReference type="NCBI Taxonomy" id="29139"/>
    <lineage>
        <taxon>Eukaryota</taxon>
        <taxon>Metazoa</taxon>
        <taxon>Chordata</taxon>
        <taxon>Craniata</taxon>
        <taxon>Vertebrata</taxon>
        <taxon>Euteleostomi</taxon>
        <taxon>Mammalia</taxon>
        <taxon>Metatheria</taxon>
        <taxon>Diprotodontia</taxon>
        <taxon>Vombatidae</taxon>
        <taxon>Vombatus</taxon>
    </lineage>
</organism>
<evidence type="ECO:0000256" key="2">
    <source>
        <dbReference type="ARBA" id="ARBA00002507"/>
    </source>
</evidence>
<feature type="site" description="Transition state stabilizer" evidence="23">
    <location>
        <position position="476"/>
    </location>
</feature>
<comment type="catalytic activity">
    <reaction evidence="1">
        <text>Release of N-terminal glutamate (and to a lesser extent aspartate) from a peptide.</text>
        <dbReference type="EC" id="3.4.11.7"/>
    </reaction>
</comment>
<feature type="domain" description="Peptidase M1 membrane alanine aminopeptidase" evidence="26">
    <location>
        <begin position="318"/>
        <end position="535"/>
    </location>
</feature>
<dbReference type="PANTHER" id="PTHR11533:SF276">
    <property type="entry name" value="GLUTAMYL AMINOPEPTIDASE"/>
    <property type="match status" value="1"/>
</dbReference>
<evidence type="ECO:0000256" key="13">
    <source>
        <dbReference type="ARBA" id="ARBA00022837"/>
    </source>
</evidence>
<evidence type="ECO:0000256" key="14">
    <source>
        <dbReference type="ARBA" id="ARBA00022968"/>
    </source>
</evidence>
<dbReference type="InterPro" id="IPR042097">
    <property type="entry name" value="Aminopeptidase_N-like_N_sf"/>
</dbReference>
<dbReference type="InterPro" id="IPR014782">
    <property type="entry name" value="Peptidase_M1_dom"/>
</dbReference>
<dbReference type="GO" id="GO:0005903">
    <property type="term" value="C:brush border"/>
    <property type="evidence" value="ECO:0007669"/>
    <property type="project" value="Ensembl"/>
</dbReference>
<comment type="similarity">
    <text evidence="4 24">Belongs to the peptidase M1 family.</text>
</comment>
<comment type="cofactor">
    <cofactor evidence="22 24">
        <name>Zn(2+)</name>
        <dbReference type="ChEBI" id="CHEBI:29105"/>
    </cofactor>
    <text evidence="22 24">Binds 1 zinc ion per subunit.</text>
</comment>
<dbReference type="STRING" id="29139.ENSVURP00010006763"/>
<dbReference type="Pfam" id="PF11838">
    <property type="entry name" value="ERAP1_C"/>
    <property type="match status" value="1"/>
</dbReference>
<feature type="binding site" evidence="21">
    <location>
        <position position="220"/>
    </location>
    <ligand>
        <name>substrate</name>
    </ligand>
</feature>
<dbReference type="GO" id="GO:0042277">
    <property type="term" value="F:peptide binding"/>
    <property type="evidence" value="ECO:0007669"/>
    <property type="project" value="TreeGrafter"/>
</dbReference>
<dbReference type="GO" id="GO:0005615">
    <property type="term" value="C:extracellular space"/>
    <property type="evidence" value="ECO:0007669"/>
    <property type="project" value="TreeGrafter"/>
</dbReference>
<feature type="binding site" evidence="22">
    <location>
        <position position="413"/>
    </location>
    <ligand>
        <name>Zn(2+)</name>
        <dbReference type="ChEBI" id="CHEBI:29105"/>
        <note>catalytic</note>
    </ligand>
</feature>
<reference evidence="29" key="2">
    <citation type="submission" date="2025-08" db="UniProtKB">
        <authorList>
            <consortium name="Ensembl"/>
        </authorList>
    </citation>
    <scope>IDENTIFICATION</scope>
</reference>
<dbReference type="GO" id="GO:0008270">
    <property type="term" value="F:zinc ion binding"/>
    <property type="evidence" value="ECO:0007669"/>
    <property type="project" value="UniProtKB-UniRule"/>
</dbReference>
<dbReference type="Pfam" id="PF17900">
    <property type="entry name" value="Peptidase_M1_N"/>
    <property type="match status" value="1"/>
</dbReference>
<dbReference type="SUPFAM" id="SSF55486">
    <property type="entry name" value="Metalloproteases ('zincins'), catalytic domain"/>
    <property type="match status" value="1"/>
</dbReference>
<keyword evidence="18" id="KW-1015">Disulfide bond</keyword>
<evidence type="ECO:0000256" key="7">
    <source>
        <dbReference type="ARBA" id="ARBA00022475"/>
    </source>
</evidence>
<evidence type="ECO:0000259" key="27">
    <source>
        <dbReference type="Pfam" id="PF11838"/>
    </source>
</evidence>
<name>A0A4X2K432_VOMUR</name>
<keyword evidence="12 22" id="KW-0862">Zinc</keyword>
<dbReference type="Proteomes" id="UP000314987">
    <property type="component" value="Unassembled WGS sequence"/>
</dbReference>
<keyword evidence="30" id="KW-1185">Reference proteome</keyword>
<keyword evidence="10 22" id="KW-0479">Metal-binding</keyword>
<dbReference type="Ensembl" id="ENSVURT00010007634.1">
    <property type="protein sequence ID" value="ENSVURP00010006763.1"/>
    <property type="gene ID" value="ENSVURG00010005197.1"/>
</dbReference>
<evidence type="ECO:0000256" key="16">
    <source>
        <dbReference type="ARBA" id="ARBA00023049"/>
    </source>
</evidence>
<keyword evidence="15 24" id="KW-1133">Transmembrane helix</keyword>
<keyword evidence="14" id="KW-0735">Signal-anchor</keyword>
<dbReference type="InterPro" id="IPR027268">
    <property type="entry name" value="Peptidase_M4/M1_CTD_sf"/>
</dbReference>